<dbReference type="VEuPathDB" id="VectorBase:AMAM015283"/>
<feature type="domain" description="C2H2-type" evidence="2">
    <location>
        <begin position="179"/>
        <end position="199"/>
    </location>
</feature>
<feature type="compositionally biased region" description="Gly residues" evidence="1">
    <location>
        <begin position="96"/>
        <end position="120"/>
    </location>
</feature>
<proteinExistence type="predicted"/>
<feature type="region of interest" description="Disordered" evidence="1">
    <location>
        <begin position="58"/>
        <end position="127"/>
    </location>
</feature>
<reference evidence="3" key="2">
    <citation type="submission" date="2020-05" db="UniProtKB">
        <authorList>
            <consortium name="EnsemblMetazoa"/>
        </authorList>
    </citation>
    <scope>IDENTIFICATION</scope>
    <source>
        <strain evidence="3">maculatus3</strain>
    </source>
</reference>
<sequence>VWKIGSVNLQVESNRKNVATELFQYSLPSVGTRNRVNAQPVTAKRPTTSDIAVCAKASKHTERNGQNRRLTNQLNDRIEDRNMSDNMAARNLSTSSGGGGGGAGGGSHLTPGGAAGGLSGGLQHEGSTEDIERQLEALDQESDSDSESLEELEACENIEVVNPDHSAPALDVTTRYTICLFCKKPFQLKKELKKHLFEHMKNLKPMKEKKIVEKKFKCHKCFKTYTEKARAEKHMTKCKKVSKLLLDMSNAGDGRIMGGSEYDAAVAERSNKSSMKSGGKFREPTSPRSLVFDPDAAADSDERWSSADERRERNQVVHFDERTTKGGPGSSDESPTSPGTGGHFQKCS</sequence>
<dbReference type="AlphaFoldDB" id="A0A182SX92"/>
<reference evidence="4" key="1">
    <citation type="submission" date="2013-09" db="EMBL/GenBank/DDBJ databases">
        <title>The Genome Sequence of Anopheles maculatus species B.</title>
        <authorList>
            <consortium name="The Broad Institute Genomics Platform"/>
            <person name="Neafsey D.E."/>
            <person name="Besansky N."/>
            <person name="Howell P."/>
            <person name="Walton C."/>
            <person name="Young S.K."/>
            <person name="Zeng Q."/>
            <person name="Gargeya S."/>
            <person name="Fitzgerald M."/>
            <person name="Haas B."/>
            <person name="Abouelleil A."/>
            <person name="Allen A.W."/>
            <person name="Alvarado L."/>
            <person name="Arachchi H.M."/>
            <person name="Berlin A.M."/>
            <person name="Chapman S.B."/>
            <person name="Gainer-Dewar J."/>
            <person name="Goldberg J."/>
            <person name="Griggs A."/>
            <person name="Gujja S."/>
            <person name="Hansen M."/>
            <person name="Howarth C."/>
            <person name="Imamovic A."/>
            <person name="Ireland A."/>
            <person name="Larimer J."/>
            <person name="McCowan C."/>
            <person name="Murphy C."/>
            <person name="Pearson M."/>
            <person name="Poon T.W."/>
            <person name="Priest M."/>
            <person name="Roberts A."/>
            <person name="Saif S."/>
            <person name="Shea T."/>
            <person name="Sisk P."/>
            <person name="Sykes S."/>
            <person name="Wortman J."/>
            <person name="Nusbaum C."/>
            <person name="Birren B."/>
        </authorList>
    </citation>
    <scope>NUCLEOTIDE SEQUENCE [LARGE SCALE GENOMIC DNA]</scope>
    <source>
        <strain evidence="4">maculatus3</strain>
    </source>
</reference>
<feature type="compositionally biased region" description="Basic and acidic residues" evidence="1">
    <location>
        <begin position="300"/>
        <end position="324"/>
    </location>
</feature>
<accession>A0A182SX92</accession>
<evidence type="ECO:0000259" key="2">
    <source>
        <dbReference type="PROSITE" id="PS00028"/>
    </source>
</evidence>
<evidence type="ECO:0000313" key="4">
    <source>
        <dbReference type="Proteomes" id="UP000075901"/>
    </source>
</evidence>
<dbReference type="Gene3D" id="3.30.160.60">
    <property type="entry name" value="Classic Zinc Finger"/>
    <property type="match status" value="1"/>
</dbReference>
<keyword evidence="4" id="KW-1185">Reference proteome</keyword>
<organism evidence="3 4">
    <name type="scientific">Anopheles maculatus</name>
    <dbReference type="NCBI Taxonomy" id="74869"/>
    <lineage>
        <taxon>Eukaryota</taxon>
        <taxon>Metazoa</taxon>
        <taxon>Ecdysozoa</taxon>
        <taxon>Arthropoda</taxon>
        <taxon>Hexapoda</taxon>
        <taxon>Insecta</taxon>
        <taxon>Pterygota</taxon>
        <taxon>Neoptera</taxon>
        <taxon>Endopterygota</taxon>
        <taxon>Diptera</taxon>
        <taxon>Nematocera</taxon>
        <taxon>Culicoidea</taxon>
        <taxon>Culicidae</taxon>
        <taxon>Anophelinae</taxon>
        <taxon>Anopheles</taxon>
        <taxon>Anopheles maculatus group</taxon>
    </lineage>
</organism>
<dbReference type="InterPro" id="IPR013087">
    <property type="entry name" value="Znf_C2H2_type"/>
</dbReference>
<name>A0A182SX92_9DIPT</name>
<evidence type="ECO:0000256" key="1">
    <source>
        <dbReference type="SAM" id="MobiDB-lite"/>
    </source>
</evidence>
<dbReference type="Proteomes" id="UP000075901">
    <property type="component" value="Unassembled WGS sequence"/>
</dbReference>
<feature type="region of interest" description="Disordered" evidence="1">
    <location>
        <begin position="268"/>
        <end position="348"/>
    </location>
</feature>
<evidence type="ECO:0000313" key="3">
    <source>
        <dbReference type="EnsemblMetazoa" id="AMAM015283-PA"/>
    </source>
</evidence>
<dbReference type="EnsemblMetazoa" id="AMAM015283-RA">
    <property type="protein sequence ID" value="AMAM015283-PA"/>
    <property type="gene ID" value="AMAM015283"/>
</dbReference>
<protein>
    <recommendedName>
        <fullName evidence="2">C2H2-type domain-containing protein</fullName>
    </recommendedName>
</protein>
<dbReference type="PROSITE" id="PS00028">
    <property type="entry name" value="ZINC_FINGER_C2H2_1"/>
    <property type="match status" value="1"/>
</dbReference>